<dbReference type="SUPFAM" id="SSF101912">
    <property type="entry name" value="Sema domain"/>
    <property type="match status" value="1"/>
</dbReference>
<dbReference type="GO" id="GO:0030215">
    <property type="term" value="F:semaphorin receptor binding"/>
    <property type="evidence" value="ECO:0007669"/>
    <property type="project" value="InterPro"/>
</dbReference>
<comment type="caution">
    <text evidence="4">The sequence shown here is derived from an EMBL/GenBank/DDBJ whole genome shotgun (WGS) entry which is preliminary data.</text>
</comment>
<sequence>MRLFLLWVAISSLAIVGALGNNVQTLASIEIPPEDITSLVANPNDTFQGYKIINEINGEIYIGGKETLIIYNAPDNTTESLTFVASVDPNEFVTCERIIAEENRERVCQHYIRLAEQVNSDSLLVCGTNKQTPRCDLVNMTTDARISFGASDQTQHTVNQNTTARFYDGFLYIGFNEGTQANPSHISKFRVTEGGLEEVAETDDQNENFVNEPHFVGKPYVKDGHMYFFYRETAVEAVNQGKFVYSRVARICLNAESGNFDIFVKARLNCSLQGKYPFYFNHIQDVISEEQDDGDTIFYAVFTTTPHGPSSSAVCSYKLSDIDEVFENSKFKGKSTGKLPGPVDRPVYADKFTDCEQLSTEEKNFLKRNPLMDSLVPNYNAENPDSRSGTSHKPLFFSTSTNFYSIAVDSVDGEKIFYIGTEHGTIIKAYHDSDEGEYVFYEQEIWDAKSAVTGLRVDNVTRTLLVVTGEGLFRVNLEGCNANCEKECNEFYYPYCTSSGESCHSKRSTDETSNQKAVEKVKILSLPPGDQPVISSCNSRKVELTCEVKSSTLCGNANLVWKMGDGEILVNCTGENQCQGGNSPVGHIVKFREIVRKAHYKLVHLTVDVHSGKTNETFTCMFDNKNSKKTVKIDMDDSEGCLTHELYTQRDEHRSKLKAERDSLEMCTKSPDQPVTSENVLFKRCSECPGNPEINDDA</sequence>
<dbReference type="InterPro" id="IPR036352">
    <property type="entry name" value="Semap_dom_sf"/>
</dbReference>
<feature type="signal peptide" evidence="2">
    <location>
        <begin position="1"/>
        <end position="20"/>
    </location>
</feature>
<protein>
    <submittedName>
        <fullName evidence="4">Semaphorin-1A</fullName>
    </submittedName>
</protein>
<dbReference type="GO" id="GO:0071526">
    <property type="term" value="P:semaphorin-plexin signaling pathway"/>
    <property type="evidence" value="ECO:0007669"/>
    <property type="project" value="TreeGrafter"/>
</dbReference>
<dbReference type="Gene3D" id="2.130.10.10">
    <property type="entry name" value="YVTN repeat-like/Quinoprotein amine dehydrogenase"/>
    <property type="match status" value="1"/>
</dbReference>
<comment type="caution">
    <text evidence="1">Lacks conserved residue(s) required for the propagation of feature annotation.</text>
</comment>
<feature type="chain" id="PRO_5040279202" evidence="2">
    <location>
        <begin position="21"/>
        <end position="698"/>
    </location>
</feature>
<feature type="domain" description="Sema" evidence="3">
    <location>
        <begin position="23"/>
        <end position="477"/>
    </location>
</feature>
<evidence type="ECO:0000256" key="1">
    <source>
        <dbReference type="PROSITE-ProRule" id="PRU00352"/>
    </source>
</evidence>
<dbReference type="GO" id="GO:0030335">
    <property type="term" value="P:positive regulation of cell migration"/>
    <property type="evidence" value="ECO:0007669"/>
    <property type="project" value="TreeGrafter"/>
</dbReference>
<dbReference type="PANTHER" id="PTHR11036">
    <property type="entry name" value="SEMAPHORIN"/>
    <property type="match status" value="1"/>
</dbReference>
<proteinExistence type="predicted"/>
<dbReference type="PROSITE" id="PS51004">
    <property type="entry name" value="SEMA"/>
    <property type="match status" value="1"/>
</dbReference>
<organism evidence="4 5">
    <name type="scientific">Holothuria leucospilota</name>
    <name type="common">Black long sea cucumber</name>
    <name type="synonym">Mertensiothuria leucospilota</name>
    <dbReference type="NCBI Taxonomy" id="206669"/>
    <lineage>
        <taxon>Eukaryota</taxon>
        <taxon>Metazoa</taxon>
        <taxon>Echinodermata</taxon>
        <taxon>Eleutherozoa</taxon>
        <taxon>Echinozoa</taxon>
        <taxon>Holothuroidea</taxon>
        <taxon>Aspidochirotacea</taxon>
        <taxon>Aspidochirotida</taxon>
        <taxon>Holothuriidae</taxon>
        <taxon>Holothuria</taxon>
    </lineage>
</organism>
<dbReference type="GO" id="GO:0007411">
    <property type="term" value="P:axon guidance"/>
    <property type="evidence" value="ECO:0007669"/>
    <property type="project" value="TreeGrafter"/>
</dbReference>
<name>A0A9Q1GY33_HOLLE</name>
<accession>A0A9Q1GY33</accession>
<evidence type="ECO:0000259" key="3">
    <source>
        <dbReference type="PROSITE" id="PS51004"/>
    </source>
</evidence>
<dbReference type="EMBL" id="JAIZAY010000014">
    <property type="protein sequence ID" value="KAJ8028992.1"/>
    <property type="molecule type" value="Genomic_DNA"/>
</dbReference>
<dbReference type="GO" id="GO:0045499">
    <property type="term" value="F:chemorepellent activity"/>
    <property type="evidence" value="ECO:0007669"/>
    <property type="project" value="TreeGrafter"/>
</dbReference>
<keyword evidence="5" id="KW-1185">Reference proteome</keyword>
<dbReference type="InterPro" id="IPR015943">
    <property type="entry name" value="WD40/YVTN_repeat-like_dom_sf"/>
</dbReference>
<keyword evidence="2" id="KW-0732">Signal</keyword>
<evidence type="ECO:0000256" key="2">
    <source>
        <dbReference type="SAM" id="SignalP"/>
    </source>
</evidence>
<dbReference type="Proteomes" id="UP001152320">
    <property type="component" value="Chromosome 14"/>
</dbReference>
<dbReference type="InterPro" id="IPR001627">
    <property type="entry name" value="Semap_dom"/>
</dbReference>
<dbReference type="AlphaFoldDB" id="A0A9Q1GY33"/>
<gene>
    <name evidence="4" type="ORF">HOLleu_28267</name>
</gene>
<dbReference type="Pfam" id="PF01403">
    <property type="entry name" value="Sema"/>
    <property type="match status" value="1"/>
</dbReference>
<dbReference type="GO" id="GO:0005886">
    <property type="term" value="C:plasma membrane"/>
    <property type="evidence" value="ECO:0007669"/>
    <property type="project" value="TreeGrafter"/>
</dbReference>
<dbReference type="SMART" id="SM00630">
    <property type="entry name" value="Sema"/>
    <property type="match status" value="1"/>
</dbReference>
<evidence type="ECO:0000313" key="4">
    <source>
        <dbReference type="EMBL" id="KAJ8028992.1"/>
    </source>
</evidence>
<reference evidence="4" key="1">
    <citation type="submission" date="2021-10" db="EMBL/GenBank/DDBJ databases">
        <title>Tropical sea cucumber genome reveals ecological adaptation and Cuvierian tubules defense mechanism.</title>
        <authorList>
            <person name="Chen T."/>
        </authorList>
    </citation>
    <scope>NUCLEOTIDE SEQUENCE</scope>
    <source>
        <strain evidence="4">Nanhai2018</strain>
        <tissue evidence="4">Muscle</tissue>
    </source>
</reference>
<dbReference type="InterPro" id="IPR027231">
    <property type="entry name" value="Semaphorin"/>
</dbReference>
<dbReference type="OrthoDB" id="9988752at2759"/>
<evidence type="ECO:0000313" key="5">
    <source>
        <dbReference type="Proteomes" id="UP001152320"/>
    </source>
</evidence>
<dbReference type="PANTHER" id="PTHR11036:SF127">
    <property type="entry name" value="SEMAPHORIN-1A"/>
    <property type="match status" value="1"/>
</dbReference>